<dbReference type="Proteomes" id="UP000029507">
    <property type="component" value="Chromosome"/>
</dbReference>
<dbReference type="Pfam" id="PF01381">
    <property type="entry name" value="HTH_3"/>
    <property type="match status" value="1"/>
</dbReference>
<dbReference type="HOGENOM" id="CLU_2736297_0_0_9"/>
<evidence type="ECO:0000313" key="2">
    <source>
        <dbReference type="EMBL" id="AIQ61830.1"/>
    </source>
</evidence>
<organism evidence="2 3">
    <name type="scientific">Paenibacillus stellifer</name>
    <dbReference type="NCBI Taxonomy" id="169760"/>
    <lineage>
        <taxon>Bacteria</taxon>
        <taxon>Bacillati</taxon>
        <taxon>Bacillota</taxon>
        <taxon>Bacilli</taxon>
        <taxon>Bacillales</taxon>
        <taxon>Paenibacillaceae</taxon>
        <taxon>Paenibacillus</taxon>
    </lineage>
</organism>
<dbReference type="PROSITE" id="PS50943">
    <property type="entry name" value="HTH_CROC1"/>
    <property type="match status" value="1"/>
</dbReference>
<dbReference type="STRING" id="169760.PSTEL_00450"/>
<evidence type="ECO:0000259" key="1">
    <source>
        <dbReference type="PROSITE" id="PS50943"/>
    </source>
</evidence>
<dbReference type="AlphaFoldDB" id="A0A089LP05"/>
<feature type="domain" description="HTH cro/C1-type" evidence="1">
    <location>
        <begin position="13"/>
        <end position="67"/>
    </location>
</feature>
<reference evidence="2 3" key="1">
    <citation type="submission" date="2014-08" db="EMBL/GenBank/DDBJ databases">
        <title>Comparative genomics of the Paenibacillus odorifer group.</title>
        <authorList>
            <person name="den Bakker H.C."/>
            <person name="Tsai Y.-C."/>
            <person name="Martin N."/>
            <person name="Korlach J."/>
            <person name="Wiedmann M."/>
        </authorList>
    </citation>
    <scope>NUCLEOTIDE SEQUENCE [LARGE SCALE GENOMIC DNA]</scope>
    <source>
        <strain evidence="2 3">DSM 14472</strain>
    </source>
</reference>
<protein>
    <recommendedName>
        <fullName evidence="1">HTH cro/C1-type domain-containing protein</fullName>
    </recommendedName>
</protein>
<accession>A0A089LP05</accession>
<dbReference type="SMART" id="SM00530">
    <property type="entry name" value="HTH_XRE"/>
    <property type="match status" value="1"/>
</dbReference>
<proteinExistence type="predicted"/>
<sequence>MIATEKTAETKSLREWRFLRDLPKSAVAKGIGVHPSTYDRMEKNPLSISIANAVALASFFGCEVKQIKFFE</sequence>
<name>A0A089LP05_9BACL</name>
<dbReference type="GO" id="GO:0003677">
    <property type="term" value="F:DNA binding"/>
    <property type="evidence" value="ECO:0007669"/>
    <property type="project" value="InterPro"/>
</dbReference>
<gene>
    <name evidence="2" type="ORF">PSTEL_00450</name>
</gene>
<dbReference type="CDD" id="cd00093">
    <property type="entry name" value="HTH_XRE"/>
    <property type="match status" value="1"/>
</dbReference>
<dbReference type="SUPFAM" id="SSF47413">
    <property type="entry name" value="lambda repressor-like DNA-binding domains"/>
    <property type="match status" value="1"/>
</dbReference>
<dbReference type="Gene3D" id="1.10.260.40">
    <property type="entry name" value="lambda repressor-like DNA-binding domains"/>
    <property type="match status" value="1"/>
</dbReference>
<dbReference type="InterPro" id="IPR001387">
    <property type="entry name" value="Cro/C1-type_HTH"/>
</dbReference>
<keyword evidence="3" id="KW-1185">Reference proteome</keyword>
<evidence type="ECO:0000313" key="3">
    <source>
        <dbReference type="Proteomes" id="UP000029507"/>
    </source>
</evidence>
<dbReference type="EMBL" id="CP009286">
    <property type="protein sequence ID" value="AIQ61830.1"/>
    <property type="molecule type" value="Genomic_DNA"/>
</dbReference>
<dbReference type="OrthoDB" id="2664357at2"/>
<dbReference type="InterPro" id="IPR010982">
    <property type="entry name" value="Lambda_DNA-bd_dom_sf"/>
</dbReference>
<dbReference type="KEGG" id="pste:PSTEL_00450"/>
<dbReference type="RefSeq" id="WP_038692881.1">
    <property type="nucleotide sequence ID" value="NZ_CP009286.1"/>
</dbReference>